<accession>A0A368L437</accession>
<keyword evidence="8" id="KW-1185">Reference proteome</keyword>
<evidence type="ECO:0000256" key="1">
    <source>
        <dbReference type="ARBA" id="ARBA00004651"/>
    </source>
</evidence>
<protein>
    <submittedName>
        <fullName evidence="7">LysE family translocator</fullName>
    </submittedName>
</protein>
<feature type="transmembrane region" description="Helical" evidence="6">
    <location>
        <begin position="148"/>
        <end position="173"/>
    </location>
</feature>
<keyword evidence="5 6" id="KW-0472">Membrane</keyword>
<evidence type="ECO:0000313" key="7">
    <source>
        <dbReference type="EMBL" id="RCS58285.1"/>
    </source>
</evidence>
<gene>
    <name evidence="7" type="ORF">DU000_05525</name>
</gene>
<evidence type="ECO:0000256" key="2">
    <source>
        <dbReference type="ARBA" id="ARBA00022475"/>
    </source>
</evidence>
<evidence type="ECO:0000256" key="3">
    <source>
        <dbReference type="ARBA" id="ARBA00022692"/>
    </source>
</evidence>
<dbReference type="Proteomes" id="UP000252357">
    <property type="component" value="Unassembled WGS sequence"/>
</dbReference>
<keyword evidence="2" id="KW-1003">Cell membrane</keyword>
<dbReference type="Pfam" id="PF01810">
    <property type="entry name" value="LysE"/>
    <property type="match status" value="1"/>
</dbReference>
<reference evidence="7 8" key="1">
    <citation type="journal article" date="2018" name="Int. J. Syst. Evol. Microbiol.">
        <title>Parvibium lacunae gen. nov., sp. nov., a new member of the family Alcaligenaceae isolated from a freshwater pond.</title>
        <authorList>
            <person name="Chen W.M."/>
            <person name="Xie P.B."/>
            <person name="Hsu M.Y."/>
            <person name="Sheu S.Y."/>
        </authorList>
    </citation>
    <scope>NUCLEOTIDE SEQUENCE [LARGE SCALE GENOMIC DNA]</scope>
    <source>
        <strain evidence="7 8">KMB9</strain>
    </source>
</reference>
<feature type="transmembrane region" description="Helical" evidence="6">
    <location>
        <begin position="53"/>
        <end position="74"/>
    </location>
</feature>
<evidence type="ECO:0000256" key="6">
    <source>
        <dbReference type="SAM" id="Phobius"/>
    </source>
</evidence>
<keyword evidence="3 6" id="KW-0812">Transmembrane</keyword>
<name>A0A368L437_9BURK</name>
<keyword evidence="4 6" id="KW-1133">Transmembrane helix</keyword>
<dbReference type="PANTHER" id="PTHR30086:SF20">
    <property type="entry name" value="ARGININE EXPORTER PROTEIN ARGO-RELATED"/>
    <property type="match status" value="1"/>
</dbReference>
<evidence type="ECO:0000256" key="5">
    <source>
        <dbReference type="ARBA" id="ARBA00023136"/>
    </source>
</evidence>
<dbReference type="AlphaFoldDB" id="A0A368L437"/>
<dbReference type="PANTHER" id="PTHR30086">
    <property type="entry name" value="ARGININE EXPORTER PROTEIN ARGO"/>
    <property type="match status" value="1"/>
</dbReference>
<evidence type="ECO:0000313" key="8">
    <source>
        <dbReference type="Proteomes" id="UP000252357"/>
    </source>
</evidence>
<sequence length="208" mass="22963">MDTLLISSPSLFWTHTLSFISYFAIMSVTPGPNNVLVTASGAAFGFKRTLPHMLGIGWGHALQTVAIALGLGQLFLHAPWLHVALKSLGTAYLLYLAWRLWHSAVIATPEVRQPIRFVEAALFQFVNPKAWVMALNTVTLFLPSGWPWWLACLYLTVVLVCVNFPCVALWAVCGARLQGHLQKPVGRRLFFGSMAIGLIITGGWMICQ</sequence>
<comment type="caution">
    <text evidence="7">The sequence shown here is derived from an EMBL/GenBank/DDBJ whole genome shotgun (WGS) entry which is preliminary data.</text>
</comment>
<organism evidence="7 8">
    <name type="scientific">Parvibium lacunae</name>
    <dbReference type="NCBI Taxonomy" id="1888893"/>
    <lineage>
        <taxon>Bacteria</taxon>
        <taxon>Pseudomonadati</taxon>
        <taxon>Pseudomonadota</taxon>
        <taxon>Betaproteobacteria</taxon>
        <taxon>Burkholderiales</taxon>
        <taxon>Alcaligenaceae</taxon>
        <taxon>Parvibium</taxon>
    </lineage>
</organism>
<dbReference type="EMBL" id="QPGB01000002">
    <property type="protein sequence ID" value="RCS58285.1"/>
    <property type="molecule type" value="Genomic_DNA"/>
</dbReference>
<dbReference type="RefSeq" id="WP_114402367.1">
    <property type="nucleotide sequence ID" value="NZ_QPGB01000002.1"/>
</dbReference>
<dbReference type="GO" id="GO:0005886">
    <property type="term" value="C:plasma membrane"/>
    <property type="evidence" value="ECO:0007669"/>
    <property type="project" value="UniProtKB-SubCell"/>
</dbReference>
<evidence type="ECO:0000256" key="4">
    <source>
        <dbReference type="ARBA" id="ARBA00022989"/>
    </source>
</evidence>
<comment type="subcellular location">
    <subcellularLocation>
        <location evidence="1">Cell membrane</location>
        <topology evidence="1">Multi-pass membrane protein</topology>
    </subcellularLocation>
</comment>
<dbReference type="OrthoDB" id="9812084at2"/>
<dbReference type="InterPro" id="IPR001123">
    <property type="entry name" value="LeuE-type"/>
</dbReference>
<proteinExistence type="predicted"/>
<feature type="transmembrane region" description="Helical" evidence="6">
    <location>
        <begin position="185"/>
        <end position="206"/>
    </location>
</feature>
<dbReference type="GO" id="GO:0033228">
    <property type="term" value="P:cysteine export across plasma membrane"/>
    <property type="evidence" value="ECO:0007669"/>
    <property type="project" value="TreeGrafter"/>
</dbReference>
<dbReference type="GO" id="GO:0015171">
    <property type="term" value="F:amino acid transmembrane transporter activity"/>
    <property type="evidence" value="ECO:0007669"/>
    <property type="project" value="TreeGrafter"/>
</dbReference>
<feature type="transmembrane region" description="Helical" evidence="6">
    <location>
        <begin position="20"/>
        <end position="46"/>
    </location>
</feature>